<proteinExistence type="predicted"/>
<name>A0A3N0XGZ9_ANAGA</name>
<dbReference type="Pfam" id="PF07534">
    <property type="entry name" value="TLD"/>
    <property type="match status" value="1"/>
</dbReference>
<dbReference type="SUPFAM" id="SSF47923">
    <property type="entry name" value="Ypt/Rab-GAP domain of gyp1p"/>
    <property type="match status" value="2"/>
</dbReference>
<keyword evidence="5" id="KW-0770">Synapse</keyword>
<feature type="compositionally biased region" description="Basic and acidic residues" evidence="10">
    <location>
        <begin position="50"/>
        <end position="64"/>
    </location>
</feature>
<dbReference type="GO" id="GO:0012505">
    <property type="term" value="C:endomembrane system"/>
    <property type="evidence" value="ECO:0007669"/>
    <property type="project" value="UniProtKB-SubCell"/>
</dbReference>
<evidence type="ECO:0000256" key="2">
    <source>
        <dbReference type="ARBA" id="ARBA00004184"/>
    </source>
</evidence>
<dbReference type="PANTHER" id="PTHR23354:SF122">
    <property type="entry name" value="GTPASE-ACTIVATING PROTEIN SKYWALKER"/>
    <property type="match status" value="1"/>
</dbReference>
<dbReference type="OrthoDB" id="10065050at2759"/>
<feature type="domain" description="TLDc" evidence="12">
    <location>
        <begin position="371"/>
        <end position="530"/>
    </location>
</feature>
<feature type="region of interest" description="Disordered" evidence="10">
    <location>
        <begin position="43"/>
        <end position="133"/>
    </location>
</feature>
<evidence type="ECO:0000256" key="4">
    <source>
        <dbReference type="ARBA" id="ARBA00014206"/>
    </source>
</evidence>
<dbReference type="InterPro" id="IPR006571">
    <property type="entry name" value="TLDc_dom"/>
</dbReference>
<evidence type="ECO:0000313" key="13">
    <source>
        <dbReference type="EMBL" id="ROI15689.1"/>
    </source>
</evidence>
<dbReference type="PANTHER" id="PTHR23354">
    <property type="entry name" value="NUCLEOLAR PROTEIN 7/ESTROGEN RECEPTOR COACTIVATOR-RELATED"/>
    <property type="match status" value="1"/>
</dbReference>
<comment type="subunit">
    <text evidence="3">Interacts with ARF6.</text>
</comment>
<dbReference type="EMBL" id="RJVU01079141">
    <property type="protein sequence ID" value="ROI15689.1"/>
    <property type="molecule type" value="Genomic_DNA"/>
</dbReference>
<reference evidence="13 14" key="1">
    <citation type="submission" date="2018-10" db="EMBL/GenBank/DDBJ databases">
        <title>Genome assembly for a Yunnan-Guizhou Plateau 3E fish, Anabarilius grahami (Regan), and its evolutionary and genetic applications.</title>
        <authorList>
            <person name="Jiang W."/>
        </authorList>
    </citation>
    <scope>NUCLEOTIDE SEQUENCE [LARGE SCALE GENOMIC DNA]</scope>
    <source>
        <strain evidence="13">AG-KIZ</strain>
        <tissue evidence="13">Muscle</tissue>
    </source>
</reference>
<evidence type="ECO:0000256" key="6">
    <source>
        <dbReference type="ARBA" id="ARBA00023136"/>
    </source>
</evidence>
<dbReference type="GO" id="GO:0030659">
    <property type="term" value="C:cytoplasmic vesicle membrane"/>
    <property type="evidence" value="ECO:0007669"/>
    <property type="project" value="UniProtKB-SubCell"/>
</dbReference>
<keyword evidence="6" id="KW-0472">Membrane</keyword>
<feature type="domain" description="Rab-GAP TBC" evidence="11">
    <location>
        <begin position="201"/>
        <end position="415"/>
    </location>
</feature>
<evidence type="ECO:0000256" key="7">
    <source>
        <dbReference type="ARBA" id="ARBA00023329"/>
    </source>
</evidence>
<accession>A0A3N0XGZ9</accession>
<evidence type="ECO:0000259" key="11">
    <source>
        <dbReference type="SMART" id="SM00164"/>
    </source>
</evidence>
<evidence type="ECO:0000256" key="3">
    <source>
        <dbReference type="ARBA" id="ARBA00011546"/>
    </source>
</evidence>
<evidence type="ECO:0000256" key="9">
    <source>
        <dbReference type="ARBA" id="ARBA00046245"/>
    </source>
</evidence>
<evidence type="ECO:0000256" key="1">
    <source>
        <dbReference type="ARBA" id="ARBA00004156"/>
    </source>
</evidence>
<dbReference type="GO" id="GO:0045202">
    <property type="term" value="C:synapse"/>
    <property type="evidence" value="ECO:0007669"/>
    <property type="project" value="UniProtKB-SubCell"/>
</dbReference>
<dbReference type="Pfam" id="PF00566">
    <property type="entry name" value="RabGAP-TBC"/>
    <property type="match status" value="1"/>
</dbReference>
<gene>
    <name evidence="13" type="ORF">DPX16_20227</name>
</gene>
<dbReference type="InterPro" id="IPR000195">
    <property type="entry name" value="Rab-GAP-TBC_dom"/>
</dbReference>
<evidence type="ECO:0000256" key="8">
    <source>
        <dbReference type="ARBA" id="ARBA00034103"/>
    </source>
</evidence>
<keyword evidence="7" id="KW-0968">Cytoplasmic vesicle</keyword>
<sequence length="541" mass="60850">MLQVTSNVACAHFGSTNVNVRNVEGGSSAQFADRTNCGRLRSRSLFSSSEAKHSTGETDKDRSHTRPRSRSFYVCDTDDEGPGNFSRCNALRPRSRSLHREDGKRNTGGTCITAKPPIKRPKGNSSKWASKDLAGNKGSLKGVPMMTISEVDNWEISSSSRMKYGQYVDWEKIYPEAAIRYRKILSSDHYELKAMGRTGFWSMPHTLRAKAYQHIIHNIESTSTNADVDTYHGLVGKLFGDFQTSTHPFPKFMEDGEIPRYCLNKAGLNSVKKILICINHHFPDITFCPILPALVSLLLHFSEDEAQCFHSICSLVNYTDSKKRYIDQTFLTSRASCMTFGDLANKYFRGIRKLIASSHENLFEFYSDWIMWIFADLPFTYAIRVLDVYLMEGYKVLYRVALALLSLYKLRPGMERYQRTVLQISGMSDKSDSSHDQTLSTSSRINTCVDRLSATSQDQRYESASFCTLSTAKFMAGDDETLFIGGDGGHAFCLQADLTAGCSEHCDTFESPPLCRGCFKIQSLEVWGIQHSLSVPPLLSH</sequence>
<dbReference type="AlphaFoldDB" id="A0A3N0XGZ9"/>
<dbReference type="Proteomes" id="UP000281406">
    <property type="component" value="Unassembled WGS sequence"/>
</dbReference>
<dbReference type="SMART" id="SM00584">
    <property type="entry name" value="TLDc"/>
    <property type="match status" value="1"/>
</dbReference>
<organism evidence="13 14">
    <name type="scientific">Anabarilius grahami</name>
    <name type="common">Kanglang fish</name>
    <name type="synonym">Barilius grahami</name>
    <dbReference type="NCBI Taxonomy" id="495550"/>
    <lineage>
        <taxon>Eukaryota</taxon>
        <taxon>Metazoa</taxon>
        <taxon>Chordata</taxon>
        <taxon>Craniata</taxon>
        <taxon>Vertebrata</taxon>
        <taxon>Euteleostomi</taxon>
        <taxon>Actinopterygii</taxon>
        <taxon>Neopterygii</taxon>
        <taxon>Teleostei</taxon>
        <taxon>Ostariophysi</taxon>
        <taxon>Cypriniformes</taxon>
        <taxon>Xenocyprididae</taxon>
        <taxon>Xenocypridinae</taxon>
        <taxon>Xenocypridinae incertae sedis</taxon>
        <taxon>Anabarilius</taxon>
    </lineage>
</organism>
<evidence type="ECO:0000256" key="5">
    <source>
        <dbReference type="ARBA" id="ARBA00023018"/>
    </source>
</evidence>
<dbReference type="Gene3D" id="1.10.472.80">
    <property type="entry name" value="Ypt/Rab-GAP domain of gyp1p, domain 3"/>
    <property type="match status" value="1"/>
</dbReference>
<comment type="subcellular location">
    <subcellularLocation>
        <location evidence="1">Cytoplasmic vesicle membrane</location>
    </subcellularLocation>
    <subcellularLocation>
        <location evidence="2">Endomembrane system</location>
        <topology evidence="2">Peripheral membrane protein</topology>
    </subcellularLocation>
    <subcellularLocation>
        <location evidence="8">Synapse</location>
    </subcellularLocation>
</comment>
<dbReference type="InterPro" id="IPR035969">
    <property type="entry name" value="Rab-GAP_TBC_sf"/>
</dbReference>
<protein>
    <recommendedName>
        <fullName evidence="4">TBC1 domain family member 24</fullName>
    </recommendedName>
</protein>
<dbReference type="SMART" id="SM00164">
    <property type="entry name" value="TBC"/>
    <property type="match status" value="1"/>
</dbReference>
<evidence type="ECO:0000256" key="10">
    <source>
        <dbReference type="SAM" id="MobiDB-lite"/>
    </source>
</evidence>
<keyword evidence="14" id="KW-1185">Reference proteome</keyword>
<evidence type="ECO:0000259" key="12">
    <source>
        <dbReference type="SMART" id="SM00584"/>
    </source>
</evidence>
<comment type="caution">
    <text evidence="13">The sequence shown here is derived from an EMBL/GenBank/DDBJ whole genome shotgun (WGS) entry which is preliminary data.</text>
</comment>
<comment type="function">
    <text evidence="9">May act as a GTPase-activating protein for Rab family protein(s). Involved in neuronal projections development, probably through a negative modulation of ARF6 function. Involved in the regulation of synaptic vesicle trafficking.</text>
</comment>
<evidence type="ECO:0000313" key="14">
    <source>
        <dbReference type="Proteomes" id="UP000281406"/>
    </source>
</evidence>